<name>A0A4R6UGS7_9GAMM</name>
<comment type="cofactor">
    <cofactor evidence="1">
        <name>Zn(2+)</name>
        <dbReference type="ChEBI" id="CHEBI:29105"/>
    </cofactor>
</comment>
<keyword evidence="6" id="KW-0862">Zinc</keyword>
<keyword evidence="7" id="KW-0482">Metalloprotease</keyword>
<evidence type="ECO:0000256" key="4">
    <source>
        <dbReference type="ARBA" id="ARBA00022723"/>
    </source>
</evidence>
<evidence type="ECO:0000256" key="2">
    <source>
        <dbReference type="ARBA" id="ARBA00004196"/>
    </source>
</evidence>
<protein>
    <submittedName>
        <fullName evidence="11">Murein DD-endopeptidase MepM/ murein hydrolase activator NlpD</fullName>
    </submittedName>
</protein>
<dbReference type="FunFam" id="2.70.70.10:FF:000002">
    <property type="entry name" value="Murein DD-endopeptidase MepM"/>
    <property type="match status" value="1"/>
</dbReference>
<reference evidence="11 12" key="1">
    <citation type="submission" date="2019-03" db="EMBL/GenBank/DDBJ databases">
        <title>Genomic Encyclopedia of Type Strains, Phase IV (KMG-IV): sequencing the most valuable type-strain genomes for metagenomic binning, comparative biology and taxonomic classification.</title>
        <authorList>
            <person name="Goeker M."/>
        </authorList>
    </citation>
    <scope>NUCLEOTIDE SEQUENCE [LARGE SCALE GENOMIC DNA]</scope>
    <source>
        <strain evidence="11 12">DSM 103792</strain>
    </source>
</reference>
<dbReference type="GO" id="GO:0006508">
    <property type="term" value="P:proteolysis"/>
    <property type="evidence" value="ECO:0007669"/>
    <property type="project" value="UniProtKB-KW"/>
</dbReference>
<dbReference type="PANTHER" id="PTHR21666">
    <property type="entry name" value="PEPTIDASE-RELATED"/>
    <property type="match status" value="1"/>
</dbReference>
<dbReference type="Pfam" id="PF19425">
    <property type="entry name" value="Csd3_N2"/>
    <property type="match status" value="1"/>
</dbReference>
<evidence type="ECO:0000259" key="10">
    <source>
        <dbReference type="Pfam" id="PF19425"/>
    </source>
</evidence>
<dbReference type="OrthoDB" id="9805070at2"/>
<evidence type="ECO:0000256" key="6">
    <source>
        <dbReference type="ARBA" id="ARBA00022833"/>
    </source>
</evidence>
<dbReference type="InterPro" id="IPR016047">
    <property type="entry name" value="M23ase_b-sheet_dom"/>
</dbReference>
<evidence type="ECO:0000256" key="3">
    <source>
        <dbReference type="ARBA" id="ARBA00022670"/>
    </source>
</evidence>
<dbReference type="Proteomes" id="UP000295375">
    <property type="component" value="Unassembled WGS sequence"/>
</dbReference>
<feature type="domain" description="Opacity-associated protein A LysM-like" evidence="9">
    <location>
        <begin position="102"/>
        <end position="181"/>
    </location>
</feature>
<evidence type="ECO:0000313" key="12">
    <source>
        <dbReference type="Proteomes" id="UP000295375"/>
    </source>
</evidence>
<accession>A0A4R6UGS7</accession>
<organism evidence="11 12">
    <name type="scientific">Permianibacter aggregans</name>
    <dbReference type="NCBI Taxonomy" id="1510150"/>
    <lineage>
        <taxon>Bacteria</taxon>
        <taxon>Pseudomonadati</taxon>
        <taxon>Pseudomonadota</taxon>
        <taxon>Gammaproteobacteria</taxon>
        <taxon>Pseudomonadales</taxon>
        <taxon>Pseudomonadaceae</taxon>
        <taxon>Permianibacter</taxon>
    </lineage>
</organism>
<proteinExistence type="predicted"/>
<dbReference type="AlphaFoldDB" id="A0A4R6UGS7"/>
<evidence type="ECO:0000256" key="5">
    <source>
        <dbReference type="ARBA" id="ARBA00022801"/>
    </source>
</evidence>
<sequence>MLLGIFRSVSASMSQASYTVKHSRDAGPIGRILARFGARHYIAITGISLIAAALLLPERDEPLQAAPLPATIEQALNEHERIDFDLLLPPSEHVAEVMAMPWQQVKISNGDSMAVAFKRAGLSAQDLHAVMQNDIAAPVLRKVMPGRHVEFQTDEEGRLSALRYPIDSLSTLFVEREGDSFRAQTLEKAVATRPQFASATIESSLFAAGQSAGLNDSVIMELAGIFGYDIDFALDLRVGDRFSVVYEERLVEGLPAGPGNILAAEFTNLGKTFRAVRYVDANGKASYYTPDGHSMRKAFLRMPVPFARVSSNFNLSRKHPILNRIRAHKGVDYAAPAGTPIYASGDGKISFVGTKGGYGRMVAIQHGGNFTTHYAHLSRYGKGISTGKRVSQGQVIGYVGSSGLATAPHLHYEFLVNGVHRNPRTVPLPQAEPVPAAEKDRFIAATAPVLATLDAHSRIMVADNQ</sequence>
<comment type="subcellular location">
    <subcellularLocation>
        <location evidence="2">Cell envelope</location>
    </subcellularLocation>
</comment>
<evidence type="ECO:0000259" key="8">
    <source>
        <dbReference type="Pfam" id="PF01551"/>
    </source>
</evidence>
<dbReference type="EMBL" id="SNYM01000015">
    <property type="protein sequence ID" value="TDQ46008.1"/>
    <property type="molecule type" value="Genomic_DNA"/>
</dbReference>
<dbReference type="SUPFAM" id="SSF51261">
    <property type="entry name" value="Duplicated hybrid motif"/>
    <property type="match status" value="1"/>
</dbReference>
<feature type="domain" description="Csd3-like second N-terminal" evidence="10">
    <location>
        <begin position="196"/>
        <end position="314"/>
    </location>
</feature>
<dbReference type="Gene3D" id="2.70.70.10">
    <property type="entry name" value="Glucose Permease (Domain IIA)"/>
    <property type="match status" value="1"/>
</dbReference>
<evidence type="ECO:0000256" key="1">
    <source>
        <dbReference type="ARBA" id="ARBA00001947"/>
    </source>
</evidence>
<keyword evidence="5 11" id="KW-0378">Hydrolase</keyword>
<dbReference type="Pfam" id="PF01551">
    <property type="entry name" value="Peptidase_M23"/>
    <property type="match status" value="1"/>
</dbReference>
<dbReference type="GO" id="GO:0030313">
    <property type="term" value="C:cell envelope"/>
    <property type="evidence" value="ECO:0007669"/>
    <property type="project" value="UniProtKB-SubCell"/>
</dbReference>
<feature type="domain" description="M23ase beta-sheet core" evidence="8">
    <location>
        <begin position="327"/>
        <end position="423"/>
    </location>
</feature>
<dbReference type="Gene3D" id="3.10.450.350">
    <property type="match status" value="2"/>
</dbReference>
<dbReference type="CDD" id="cd12797">
    <property type="entry name" value="M23_peptidase"/>
    <property type="match status" value="1"/>
</dbReference>
<dbReference type="GO" id="GO:0004222">
    <property type="term" value="F:metalloendopeptidase activity"/>
    <property type="evidence" value="ECO:0007669"/>
    <property type="project" value="TreeGrafter"/>
</dbReference>
<gene>
    <name evidence="11" type="ORF">EV696_1152</name>
</gene>
<keyword evidence="3" id="KW-0645">Protease</keyword>
<evidence type="ECO:0000259" key="9">
    <source>
        <dbReference type="Pfam" id="PF04225"/>
    </source>
</evidence>
<dbReference type="GO" id="GO:0042834">
    <property type="term" value="F:peptidoglycan binding"/>
    <property type="evidence" value="ECO:0007669"/>
    <property type="project" value="InterPro"/>
</dbReference>
<evidence type="ECO:0000313" key="11">
    <source>
        <dbReference type="EMBL" id="TDQ46008.1"/>
    </source>
</evidence>
<comment type="caution">
    <text evidence="11">The sequence shown here is derived from an EMBL/GenBank/DDBJ whole genome shotgun (WGS) entry which is preliminary data.</text>
</comment>
<evidence type="ECO:0000256" key="7">
    <source>
        <dbReference type="ARBA" id="ARBA00023049"/>
    </source>
</evidence>
<keyword evidence="4" id="KW-0479">Metal-binding</keyword>
<dbReference type="GO" id="GO:0046872">
    <property type="term" value="F:metal ion binding"/>
    <property type="evidence" value="ECO:0007669"/>
    <property type="project" value="UniProtKB-KW"/>
</dbReference>
<dbReference type="InterPro" id="IPR007340">
    <property type="entry name" value="LysM_Opacity-associatedA"/>
</dbReference>
<keyword evidence="12" id="KW-1185">Reference proteome</keyword>
<dbReference type="InterPro" id="IPR011055">
    <property type="entry name" value="Dup_hybrid_motif"/>
</dbReference>
<dbReference type="Pfam" id="PF04225">
    <property type="entry name" value="LysM_OapA"/>
    <property type="match status" value="1"/>
</dbReference>
<dbReference type="InterPro" id="IPR050570">
    <property type="entry name" value="Cell_wall_metabolism_enzyme"/>
</dbReference>
<dbReference type="InterPro" id="IPR045834">
    <property type="entry name" value="Csd3_N2"/>
</dbReference>
<dbReference type="PANTHER" id="PTHR21666:SF288">
    <property type="entry name" value="CELL DIVISION PROTEIN YTFB"/>
    <property type="match status" value="1"/>
</dbReference>